<organism evidence="3 4">
    <name type="scientific">Arthrobacter silviterrae</name>
    <dbReference type="NCBI Taxonomy" id="2026658"/>
    <lineage>
        <taxon>Bacteria</taxon>
        <taxon>Bacillati</taxon>
        <taxon>Actinomycetota</taxon>
        <taxon>Actinomycetes</taxon>
        <taxon>Micrococcales</taxon>
        <taxon>Micrococcaceae</taxon>
        <taxon>Arthrobacter</taxon>
    </lineage>
</organism>
<evidence type="ECO:0000256" key="1">
    <source>
        <dbReference type="ARBA" id="ARBA00023002"/>
    </source>
</evidence>
<name>A0ABX0DDQ7_9MICC</name>
<dbReference type="Pfam" id="PF14100">
    <property type="entry name" value="DUF6807"/>
    <property type="match status" value="1"/>
</dbReference>
<evidence type="ECO:0000313" key="4">
    <source>
        <dbReference type="Proteomes" id="UP000479226"/>
    </source>
</evidence>
<sequence>MVTTEQAAAAASDGTGAGIPRIALVGVHGFGVHHLANLDRLEKAGALELVAVADPNPPEPGRLAVSVEVFHNLDELLGAGINPDVVIIATPIQTHAALALAALTAGADVYLEKPTAASLEQFEELRQAAGAAGRAVQVGFQSLGSLALPVLAQAIENGTLGTIRGYSATGLWLRDKAYYQRSRWAGKRTINGVDVVDGVTTNPLAHAVATALHIAGIHSADAIATVETDLYRAHDIEGDDTSAVRITPKEGPAVVSALTVCAPEQLEPFVTVHGTAGTAVFHYTTDVLEITTDAGITRETHPRADLLENLLAHRASGTPLLSSLENSGAFMRVLEAVRTAPDPSPIPSEHVEWVGAGAAAHPVVAGIGAWIQRATAAQATFSEIGAPWAWPAEATDTMVVSGIEVAREISGCSVVRTLSPRPYLHPVTTLAGVIVTDAMPLDHVWHLGAGVALQDVNGVNFWGGRTYRRESAGYVWRPDHGRIVRISSRDTGATRAEELLWTGPDGSEILREIRTWSWQALDGAAWELSVSFSLTPAGSAPVSLGSPGSNGREAGGYGGFFWRLPPVENAVIRTVSAAGEDAVHGSRAPWLAWSGEFAGGPATLVFTAPPEADDPWFVRSAGYPGVGSALAWDTAVVLQPGESLTRTVAVTIADGIATDEQITQWTGAK</sequence>
<dbReference type="SUPFAM" id="SSF51735">
    <property type="entry name" value="NAD(P)-binding Rossmann-fold domains"/>
    <property type="match status" value="1"/>
</dbReference>
<dbReference type="SUPFAM" id="SSF55347">
    <property type="entry name" value="Glyceraldehyde-3-phosphate dehydrogenase-like, C-terminal domain"/>
    <property type="match status" value="1"/>
</dbReference>
<keyword evidence="1" id="KW-0560">Oxidoreductase</keyword>
<dbReference type="Proteomes" id="UP000479226">
    <property type="component" value="Unassembled WGS sequence"/>
</dbReference>
<dbReference type="Gene3D" id="3.40.50.720">
    <property type="entry name" value="NAD(P)-binding Rossmann-like Domain"/>
    <property type="match status" value="1"/>
</dbReference>
<evidence type="ECO:0000313" key="3">
    <source>
        <dbReference type="EMBL" id="NGN85063.1"/>
    </source>
</evidence>
<dbReference type="EMBL" id="JAAKZI010000036">
    <property type="protein sequence ID" value="NGN85063.1"/>
    <property type="molecule type" value="Genomic_DNA"/>
</dbReference>
<dbReference type="InterPro" id="IPR036291">
    <property type="entry name" value="NAD(P)-bd_dom_sf"/>
</dbReference>
<protein>
    <submittedName>
        <fullName evidence="3">Gfo/Idh/MocA family oxidoreductase</fullName>
    </submittedName>
</protein>
<reference evidence="3 4" key="1">
    <citation type="submission" date="2020-02" db="EMBL/GenBank/DDBJ databases">
        <title>Genome sequence of the type strain DSM 27180 of Arthrobacter silviterrae.</title>
        <authorList>
            <person name="Gao J."/>
            <person name="Sun J."/>
        </authorList>
    </citation>
    <scope>NUCLEOTIDE SEQUENCE [LARGE SCALE GENOMIC DNA]</scope>
    <source>
        <strain evidence="3 4">DSM 27180</strain>
    </source>
</reference>
<dbReference type="InterPro" id="IPR050463">
    <property type="entry name" value="Gfo/Idh/MocA_oxidrdct_glycsds"/>
</dbReference>
<accession>A0ABX0DDQ7</accession>
<feature type="domain" description="Gfo/Idh/MocA-like oxidoreductase N-terminal" evidence="2">
    <location>
        <begin position="21"/>
        <end position="140"/>
    </location>
</feature>
<comment type="caution">
    <text evidence="3">The sequence shown here is derived from an EMBL/GenBank/DDBJ whole genome shotgun (WGS) entry which is preliminary data.</text>
</comment>
<evidence type="ECO:0000259" key="2">
    <source>
        <dbReference type="Pfam" id="PF01408"/>
    </source>
</evidence>
<dbReference type="InterPro" id="IPR000683">
    <property type="entry name" value="Gfo/Idh/MocA-like_OxRdtase_N"/>
</dbReference>
<dbReference type="InterPro" id="IPR029475">
    <property type="entry name" value="DUF6807"/>
</dbReference>
<keyword evidence="4" id="KW-1185">Reference proteome</keyword>
<proteinExistence type="predicted"/>
<dbReference type="PANTHER" id="PTHR43818:SF11">
    <property type="entry name" value="BCDNA.GH03377"/>
    <property type="match status" value="1"/>
</dbReference>
<dbReference type="Pfam" id="PF01408">
    <property type="entry name" value="GFO_IDH_MocA"/>
    <property type="match status" value="1"/>
</dbReference>
<gene>
    <name evidence="3" type="ORF">G6N77_16590</name>
</gene>
<dbReference type="RefSeq" id="WP_165183277.1">
    <property type="nucleotide sequence ID" value="NZ_JAAKZI010000036.1"/>
</dbReference>
<dbReference type="PANTHER" id="PTHR43818">
    <property type="entry name" value="BCDNA.GH03377"/>
    <property type="match status" value="1"/>
</dbReference>
<dbReference type="Gene3D" id="3.30.360.10">
    <property type="entry name" value="Dihydrodipicolinate Reductase, domain 2"/>
    <property type="match status" value="1"/>
</dbReference>